<gene>
    <name evidence="2" type="ORF">B5G02_00415</name>
</gene>
<evidence type="ECO:0000256" key="1">
    <source>
        <dbReference type="SAM" id="MobiDB-lite"/>
    </source>
</evidence>
<name>A0A1Y3XXJ9_9ACTN</name>
<protein>
    <recommendedName>
        <fullName evidence="4">DUF559 domain-containing protein</fullName>
    </recommendedName>
</protein>
<keyword evidence="3" id="KW-1185">Reference proteome</keyword>
<dbReference type="OrthoDB" id="3172126at2"/>
<proteinExistence type="predicted"/>
<sequence length="385" mass="42732">MSKRIEHHISQLLDEAEQRGACLASTDPSLRRHLMKRVRQRALIRPFRSLYMRAGTWKQLSLDERALHVLRGLQALHPDWVFCHDSAAIAWGLPLPAERTRAVHVASTTHARGNTPKTLVYHKFADGIPVATANGIRVTPFIETVYDVLARSIFPVGLAVADRALRLCAPTATNASTTARQLKAGLRELGTRHRNARRVAGVMGYASPRSESWAESVARALMIIHGFASPRLQVPFDNPLESGKTFRVDMLVDRADGTNVIIEVDGMLKYEDKRLLQGETSARVLAREQHREAALTLFRMPIVRLSYPDLMDSARFIRKLEAYGVPRSDAAAQAVSELGRSAPGTALGFCLVHISDDVIARQLAQRDARAPRGDSPADELKDTRH</sequence>
<feature type="region of interest" description="Disordered" evidence="1">
    <location>
        <begin position="365"/>
        <end position="385"/>
    </location>
</feature>
<dbReference type="Proteomes" id="UP000195781">
    <property type="component" value="Unassembled WGS sequence"/>
</dbReference>
<evidence type="ECO:0008006" key="4">
    <source>
        <dbReference type="Google" id="ProtNLM"/>
    </source>
</evidence>
<dbReference type="RefSeq" id="WP_094334734.1">
    <property type="nucleotide sequence ID" value="NZ_NFIE01000001.1"/>
</dbReference>
<reference evidence="3" key="1">
    <citation type="submission" date="2017-04" db="EMBL/GenBank/DDBJ databases">
        <title>Function of individual gut microbiota members based on whole genome sequencing of pure cultures obtained from chicken caecum.</title>
        <authorList>
            <person name="Medvecky M."/>
            <person name="Cejkova D."/>
            <person name="Polansky O."/>
            <person name="Karasova D."/>
            <person name="Kubasova T."/>
            <person name="Cizek A."/>
            <person name="Rychlik I."/>
        </authorList>
    </citation>
    <scope>NUCLEOTIDE SEQUENCE [LARGE SCALE GENOMIC DNA]</scope>
    <source>
        <strain evidence="3">An5</strain>
    </source>
</reference>
<accession>A0A1Y3XXJ9</accession>
<dbReference type="AlphaFoldDB" id="A0A1Y3XXJ9"/>
<evidence type="ECO:0000313" key="3">
    <source>
        <dbReference type="Proteomes" id="UP000195781"/>
    </source>
</evidence>
<evidence type="ECO:0000313" key="2">
    <source>
        <dbReference type="EMBL" id="OUN89851.1"/>
    </source>
</evidence>
<comment type="caution">
    <text evidence="2">The sequence shown here is derived from an EMBL/GenBank/DDBJ whole genome shotgun (WGS) entry which is preliminary data.</text>
</comment>
<dbReference type="EMBL" id="NFIE01000001">
    <property type="protein sequence ID" value="OUN89851.1"/>
    <property type="molecule type" value="Genomic_DNA"/>
</dbReference>
<organism evidence="2 3">
    <name type="scientific">[Collinsella] massiliensis</name>
    <dbReference type="NCBI Taxonomy" id="1232426"/>
    <lineage>
        <taxon>Bacteria</taxon>
        <taxon>Bacillati</taxon>
        <taxon>Actinomycetota</taxon>
        <taxon>Coriobacteriia</taxon>
        <taxon>Coriobacteriales</taxon>
        <taxon>Coriobacteriaceae</taxon>
        <taxon>Enorma</taxon>
    </lineage>
</organism>